<dbReference type="Gene3D" id="3.40.50.300">
    <property type="entry name" value="P-loop containing nucleotide triphosphate hydrolases"/>
    <property type="match status" value="1"/>
</dbReference>
<protein>
    <submittedName>
        <fullName evidence="1">AAA domain-containing protein</fullName>
    </submittedName>
</protein>
<name>A0A1I0FI28_9PROT</name>
<accession>A0A1I0FI28</accession>
<organism evidence="1 2">
    <name type="scientific">Nitrosomonas marina</name>
    <dbReference type="NCBI Taxonomy" id="917"/>
    <lineage>
        <taxon>Bacteria</taxon>
        <taxon>Pseudomonadati</taxon>
        <taxon>Pseudomonadota</taxon>
        <taxon>Betaproteobacteria</taxon>
        <taxon>Nitrosomonadales</taxon>
        <taxon>Nitrosomonadaceae</taxon>
        <taxon>Nitrosomonas</taxon>
    </lineage>
</organism>
<dbReference type="SUPFAM" id="SSF52540">
    <property type="entry name" value="P-loop containing nucleoside triphosphate hydrolases"/>
    <property type="match status" value="1"/>
</dbReference>
<gene>
    <name evidence="1" type="ORF">SAMN05216326_1382</name>
</gene>
<dbReference type="Proteomes" id="UP000199345">
    <property type="component" value="Unassembled WGS sequence"/>
</dbReference>
<keyword evidence="2" id="KW-1185">Reference proteome</keyword>
<dbReference type="InterPro" id="IPR027417">
    <property type="entry name" value="P-loop_NTPase"/>
</dbReference>
<evidence type="ECO:0000313" key="1">
    <source>
        <dbReference type="EMBL" id="SET57093.1"/>
    </source>
</evidence>
<sequence>MSQEISKNTNAVLISEDEWLGSLYPNQISGLNDYIKLSKLLKPQIKNLVQAILQTGADVVMDYPANTLAQREWLKSIFSEIDAPHELIFIDLPNDICLKQIEKRRLENPDREKTDTIEMFEVVTKHFLGPTSQEGFNITTIKSNT</sequence>
<dbReference type="Pfam" id="PF13671">
    <property type="entry name" value="AAA_33"/>
    <property type="match status" value="1"/>
</dbReference>
<reference evidence="2" key="1">
    <citation type="submission" date="2016-10" db="EMBL/GenBank/DDBJ databases">
        <authorList>
            <person name="Varghese N."/>
            <person name="Submissions S."/>
        </authorList>
    </citation>
    <scope>NUCLEOTIDE SEQUENCE [LARGE SCALE GENOMIC DNA]</scope>
    <source>
        <strain evidence="2">Nm71</strain>
    </source>
</reference>
<evidence type="ECO:0000313" key="2">
    <source>
        <dbReference type="Proteomes" id="UP000199345"/>
    </source>
</evidence>
<dbReference type="AlphaFoldDB" id="A0A1I0FI28"/>
<proteinExistence type="predicted"/>
<dbReference type="EMBL" id="FOIA01000038">
    <property type="protein sequence ID" value="SET57093.1"/>
    <property type="molecule type" value="Genomic_DNA"/>
</dbReference>